<keyword evidence="4 8" id="KW-0694">RNA-binding</keyword>
<dbReference type="GO" id="GO:0006412">
    <property type="term" value="P:translation"/>
    <property type="evidence" value="ECO:0007669"/>
    <property type="project" value="UniProtKB-UniRule"/>
</dbReference>
<dbReference type="HAMAP" id="MF_00500">
    <property type="entry name" value="Ribosomal_bS20"/>
    <property type="match status" value="1"/>
</dbReference>
<dbReference type="GO" id="GO:0070181">
    <property type="term" value="F:small ribosomal subunit rRNA binding"/>
    <property type="evidence" value="ECO:0007669"/>
    <property type="project" value="TreeGrafter"/>
</dbReference>
<evidence type="ECO:0000256" key="2">
    <source>
        <dbReference type="ARBA" id="ARBA00007634"/>
    </source>
</evidence>
<dbReference type="Pfam" id="PF01649">
    <property type="entry name" value="Ribosomal_S20p"/>
    <property type="match status" value="1"/>
</dbReference>
<evidence type="ECO:0000256" key="4">
    <source>
        <dbReference type="ARBA" id="ARBA00022884"/>
    </source>
</evidence>
<dbReference type="InterPro" id="IPR036510">
    <property type="entry name" value="Ribosomal_bS20_sf"/>
</dbReference>
<dbReference type="GO" id="GO:0003735">
    <property type="term" value="F:structural constituent of ribosome"/>
    <property type="evidence" value="ECO:0007669"/>
    <property type="project" value="InterPro"/>
</dbReference>
<dbReference type="Gene3D" id="1.20.58.110">
    <property type="entry name" value="Ribosomal protein S20"/>
    <property type="match status" value="1"/>
</dbReference>
<evidence type="ECO:0000256" key="6">
    <source>
        <dbReference type="ARBA" id="ARBA00023274"/>
    </source>
</evidence>
<evidence type="ECO:0000256" key="3">
    <source>
        <dbReference type="ARBA" id="ARBA00022730"/>
    </source>
</evidence>
<comment type="function">
    <text evidence="1 8">Binds directly to 16S ribosomal RNA.</text>
</comment>
<dbReference type="RefSeq" id="WP_299806300.1">
    <property type="nucleotide sequence ID" value="NZ_DLUI01000012.1"/>
</dbReference>
<proteinExistence type="inferred from homology"/>
<accession>A0A2D3WK49</accession>
<dbReference type="EMBL" id="DLUI01000012">
    <property type="protein sequence ID" value="DAB39410.1"/>
    <property type="molecule type" value="Genomic_DNA"/>
</dbReference>
<evidence type="ECO:0000256" key="8">
    <source>
        <dbReference type="HAMAP-Rule" id="MF_00500"/>
    </source>
</evidence>
<dbReference type="Proteomes" id="UP000228859">
    <property type="component" value="Unassembled WGS sequence"/>
</dbReference>
<protein>
    <recommendedName>
        <fullName evidence="7 8">Small ribosomal subunit protein bS20</fullName>
    </recommendedName>
</protein>
<keyword evidence="3 8" id="KW-0699">rRNA-binding</keyword>
<dbReference type="InterPro" id="IPR002583">
    <property type="entry name" value="Ribosomal_bS20"/>
</dbReference>
<dbReference type="GO" id="GO:0005829">
    <property type="term" value="C:cytosol"/>
    <property type="evidence" value="ECO:0007669"/>
    <property type="project" value="TreeGrafter"/>
</dbReference>
<evidence type="ECO:0000313" key="10">
    <source>
        <dbReference type="Proteomes" id="UP000228859"/>
    </source>
</evidence>
<gene>
    <name evidence="8" type="primary">rpsT</name>
    <name evidence="9" type="ORF">CFH83_00775</name>
</gene>
<comment type="similarity">
    <text evidence="2 8">Belongs to the bacterial ribosomal protein bS20 family.</text>
</comment>
<name>A0A2D3WK49_9BACT</name>
<evidence type="ECO:0000256" key="1">
    <source>
        <dbReference type="ARBA" id="ARBA00003134"/>
    </source>
</evidence>
<dbReference type="GO" id="GO:0015935">
    <property type="term" value="C:small ribosomal subunit"/>
    <property type="evidence" value="ECO:0007669"/>
    <property type="project" value="TreeGrafter"/>
</dbReference>
<sequence>MANHKSALKRIRQTEKRTERNRFYRTRIKNIVKAVRTAVEAGNKDEAKAALVIANANLHKYVSKGVLKKETAARKVSRLHLAVNKIAA</sequence>
<dbReference type="NCBIfam" id="TIGR00029">
    <property type="entry name" value="S20"/>
    <property type="match status" value="1"/>
</dbReference>
<dbReference type="SUPFAM" id="SSF46992">
    <property type="entry name" value="Ribosomal protein S20"/>
    <property type="match status" value="1"/>
</dbReference>
<evidence type="ECO:0000256" key="5">
    <source>
        <dbReference type="ARBA" id="ARBA00022980"/>
    </source>
</evidence>
<dbReference type="PANTHER" id="PTHR33398:SF1">
    <property type="entry name" value="SMALL RIBOSOMAL SUBUNIT PROTEIN BS20C"/>
    <property type="match status" value="1"/>
</dbReference>
<evidence type="ECO:0000256" key="7">
    <source>
        <dbReference type="ARBA" id="ARBA00035136"/>
    </source>
</evidence>
<keyword evidence="6 8" id="KW-0687">Ribonucleoprotein</keyword>
<keyword evidence="5 8" id="KW-0689">Ribosomal protein</keyword>
<organism evidence="9 10">
    <name type="scientific">Sulfuricurvum kujiense</name>
    <dbReference type="NCBI Taxonomy" id="148813"/>
    <lineage>
        <taxon>Bacteria</taxon>
        <taxon>Pseudomonadati</taxon>
        <taxon>Campylobacterota</taxon>
        <taxon>Epsilonproteobacteria</taxon>
        <taxon>Campylobacterales</taxon>
        <taxon>Sulfurimonadaceae</taxon>
        <taxon>Sulfuricurvum</taxon>
    </lineage>
</organism>
<comment type="caution">
    <text evidence="9">The sequence shown here is derived from an EMBL/GenBank/DDBJ whole genome shotgun (WGS) entry which is preliminary data.</text>
</comment>
<dbReference type="AlphaFoldDB" id="A0A2D3WK49"/>
<dbReference type="FunFam" id="1.20.58.110:FF:000001">
    <property type="entry name" value="30S ribosomal protein S20"/>
    <property type="match status" value="1"/>
</dbReference>
<reference evidence="9 10" key="1">
    <citation type="journal article" date="2017" name="Front. Microbiol.">
        <title>Comparative Genomic Analysis of the Class Epsilonproteobacteria and Proposed Reclassification to Epsilonbacteraeota (phyl. nov.).</title>
        <authorList>
            <person name="Waite D.W."/>
            <person name="Vanwonterghem I."/>
            <person name="Rinke C."/>
            <person name="Parks D.H."/>
            <person name="Zhang Y."/>
            <person name="Takai K."/>
            <person name="Sievert S.M."/>
            <person name="Simon J."/>
            <person name="Campbell B.J."/>
            <person name="Hanson T.E."/>
            <person name="Woyke T."/>
            <person name="Klotz M.G."/>
            <person name="Hugenholtz P."/>
        </authorList>
    </citation>
    <scope>NUCLEOTIDE SEQUENCE [LARGE SCALE GENOMIC DNA]</scope>
    <source>
        <strain evidence="9">UBA12443</strain>
    </source>
</reference>
<evidence type="ECO:0000313" key="9">
    <source>
        <dbReference type="EMBL" id="DAB39410.1"/>
    </source>
</evidence>
<dbReference type="PANTHER" id="PTHR33398">
    <property type="entry name" value="30S RIBOSOMAL PROTEIN S20"/>
    <property type="match status" value="1"/>
</dbReference>